<dbReference type="EMBL" id="JABFAA010000011">
    <property type="protein sequence ID" value="MBA0695507.1"/>
    <property type="molecule type" value="Genomic_DNA"/>
</dbReference>
<name>A0A7J8Y7I6_GOSAI</name>
<sequence>MARICPRRKMGIDLETEDEQGNRELGVQMDLAMERHPHLMPLNHQSHPQALECLMERGDSQWDADDH</sequence>
<gene>
    <name evidence="1" type="ORF">Goari_002131</name>
</gene>
<keyword evidence="2" id="KW-1185">Reference proteome</keyword>
<proteinExistence type="predicted"/>
<organism evidence="1 2">
    <name type="scientific">Gossypium aridum</name>
    <name type="common">American cotton</name>
    <name type="synonym">Erioxylum aridum</name>
    <dbReference type="NCBI Taxonomy" id="34290"/>
    <lineage>
        <taxon>Eukaryota</taxon>
        <taxon>Viridiplantae</taxon>
        <taxon>Streptophyta</taxon>
        <taxon>Embryophyta</taxon>
        <taxon>Tracheophyta</taxon>
        <taxon>Spermatophyta</taxon>
        <taxon>Magnoliopsida</taxon>
        <taxon>eudicotyledons</taxon>
        <taxon>Gunneridae</taxon>
        <taxon>Pentapetalae</taxon>
        <taxon>rosids</taxon>
        <taxon>malvids</taxon>
        <taxon>Malvales</taxon>
        <taxon>Malvaceae</taxon>
        <taxon>Malvoideae</taxon>
        <taxon>Gossypium</taxon>
    </lineage>
</organism>
<dbReference type="AlphaFoldDB" id="A0A7J8Y7I6"/>
<protein>
    <submittedName>
        <fullName evidence="1">Uncharacterized protein</fullName>
    </submittedName>
</protein>
<evidence type="ECO:0000313" key="1">
    <source>
        <dbReference type="EMBL" id="MBA0695507.1"/>
    </source>
</evidence>
<reference evidence="1 2" key="1">
    <citation type="journal article" date="2019" name="Genome Biol. Evol.">
        <title>Insights into the evolution of the New World diploid cottons (Gossypium, subgenus Houzingenia) based on genome sequencing.</title>
        <authorList>
            <person name="Grover C.E."/>
            <person name="Arick M.A. 2nd"/>
            <person name="Thrash A."/>
            <person name="Conover J.L."/>
            <person name="Sanders W.S."/>
            <person name="Peterson D.G."/>
            <person name="Frelichowski J.E."/>
            <person name="Scheffler J.A."/>
            <person name="Scheffler B.E."/>
            <person name="Wendel J.F."/>
        </authorList>
    </citation>
    <scope>NUCLEOTIDE SEQUENCE [LARGE SCALE GENOMIC DNA]</scope>
    <source>
        <strain evidence="1">185</strain>
        <tissue evidence="1">Leaf</tissue>
    </source>
</reference>
<accession>A0A7J8Y7I6</accession>
<dbReference type="Proteomes" id="UP000593577">
    <property type="component" value="Unassembled WGS sequence"/>
</dbReference>
<comment type="caution">
    <text evidence="1">The sequence shown here is derived from an EMBL/GenBank/DDBJ whole genome shotgun (WGS) entry which is preliminary data.</text>
</comment>
<evidence type="ECO:0000313" key="2">
    <source>
        <dbReference type="Proteomes" id="UP000593577"/>
    </source>
</evidence>